<dbReference type="EMBL" id="NKUJ01000123">
    <property type="protein sequence ID" value="RMJ12844.1"/>
    <property type="molecule type" value="Genomic_DNA"/>
</dbReference>
<reference evidence="2 3" key="1">
    <citation type="submission" date="2017-06" db="EMBL/GenBank/DDBJ databases">
        <title>Comparative genomic analysis of Ambrosia Fusariam Clade fungi.</title>
        <authorList>
            <person name="Stajich J.E."/>
            <person name="Carrillo J."/>
            <person name="Kijimoto T."/>
            <person name="Eskalen A."/>
            <person name="O'Donnell K."/>
            <person name="Kasson M."/>
        </authorList>
    </citation>
    <scope>NUCLEOTIDE SEQUENCE [LARGE SCALE GENOMIC DNA]</scope>
    <source>
        <strain evidence="2">UCR3666</strain>
    </source>
</reference>
<evidence type="ECO:0000256" key="1">
    <source>
        <dbReference type="SAM" id="MobiDB-lite"/>
    </source>
</evidence>
<dbReference type="Proteomes" id="UP000277212">
    <property type="component" value="Unassembled WGS sequence"/>
</dbReference>
<dbReference type="AlphaFoldDB" id="A0A3M2S5J7"/>
<evidence type="ECO:0000313" key="3">
    <source>
        <dbReference type="Proteomes" id="UP000277212"/>
    </source>
</evidence>
<sequence>MSVLRPLRSFRRRIRRPTSPSVREVRPQVADEERRPSVIRRLFTRKKATAVEENLEPVVSEPVVPEPEVFNQTIDIGDSATGTSPRLSDLEEVQSNRTGEITPVVLRVQQRATGRDRSREETPAEAISAEEPLAEELPTDRIPGE</sequence>
<comment type="caution">
    <text evidence="2">The sequence shown here is derived from an EMBL/GenBank/DDBJ whole genome shotgun (WGS) entry which is preliminary data.</text>
</comment>
<feature type="region of interest" description="Disordered" evidence="1">
    <location>
        <begin position="109"/>
        <end position="145"/>
    </location>
</feature>
<feature type="compositionally biased region" description="Basic and acidic residues" evidence="1">
    <location>
        <begin position="113"/>
        <end position="122"/>
    </location>
</feature>
<accession>A0A3M2S5J7</accession>
<gene>
    <name evidence="2" type="ORF">CDV36_007466</name>
</gene>
<dbReference type="OrthoDB" id="10608204at2759"/>
<keyword evidence="3" id="KW-1185">Reference proteome</keyword>
<name>A0A3M2S5J7_9HYPO</name>
<organism evidence="2 3">
    <name type="scientific">Fusarium kuroshium</name>
    <dbReference type="NCBI Taxonomy" id="2010991"/>
    <lineage>
        <taxon>Eukaryota</taxon>
        <taxon>Fungi</taxon>
        <taxon>Dikarya</taxon>
        <taxon>Ascomycota</taxon>
        <taxon>Pezizomycotina</taxon>
        <taxon>Sordariomycetes</taxon>
        <taxon>Hypocreomycetidae</taxon>
        <taxon>Hypocreales</taxon>
        <taxon>Nectriaceae</taxon>
        <taxon>Fusarium</taxon>
        <taxon>Fusarium solani species complex</taxon>
    </lineage>
</organism>
<evidence type="ECO:0000313" key="2">
    <source>
        <dbReference type="EMBL" id="RMJ12844.1"/>
    </source>
</evidence>
<protein>
    <submittedName>
        <fullName evidence="2">Uncharacterized protein</fullName>
    </submittedName>
</protein>
<feature type="region of interest" description="Disordered" evidence="1">
    <location>
        <begin position="1"/>
        <end position="34"/>
    </location>
</feature>
<feature type="compositionally biased region" description="Basic and acidic residues" evidence="1">
    <location>
        <begin position="23"/>
        <end position="34"/>
    </location>
</feature>
<dbReference type="STRING" id="2010991.A0A3M2S5J7"/>
<proteinExistence type="predicted"/>